<dbReference type="PANTHER" id="PTHR43298:SF2">
    <property type="entry name" value="FMN_FAD EXPORTER YEEO-RELATED"/>
    <property type="match status" value="1"/>
</dbReference>
<feature type="transmembrane region" description="Helical" evidence="10">
    <location>
        <begin position="315"/>
        <end position="342"/>
    </location>
</feature>
<dbReference type="PANTHER" id="PTHR43298">
    <property type="entry name" value="MULTIDRUG RESISTANCE PROTEIN NORM-RELATED"/>
    <property type="match status" value="1"/>
</dbReference>
<dbReference type="RefSeq" id="WP_066338465.1">
    <property type="nucleotide sequence ID" value="NZ_CP016503.1"/>
</dbReference>
<evidence type="ECO:0000313" key="12">
    <source>
        <dbReference type="Proteomes" id="UP000092884"/>
    </source>
</evidence>
<gene>
    <name evidence="11" type="ORF">BBW65_00845</name>
</gene>
<keyword evidence="2" id="KW-0813">Transport</keyword>
<evidence type="ECO:0000256" key="5">
    <source>
        <dbReference type="ARBA" id="ARBA00022692"/>
    </source>
</evidence>
<evidence type="ECO:0000256" key="2">
    <source>
        <dbReference type="ARBA" id="ARBA00022448"/>
    </source>
</evidence>
<organism evidence="11 12">
    <name type="scientific">Helicobacter enhydrae</name>
    <dbReference type="NCBI Taxonomy" id="222136"/>
    <lineage>
        <taxon>Bacteria</taxon>
        <taxon>Pseudomonadati</taxon>
        <taxon>Campylobacterota</taxon>
        <taxon>Epsilonproteobacteria</taxon>
        <taxon>Campylobacterales</taxon>
        <taxon>Helicobacteraceae</taxon>
        <taxon>Helicobacter</taxon>
    </lineage>
</organism>
<accession>A0A1B1U3X1</accession>
<dbReference type="GO" id="GO:0042910">
    <property type="term" value="F:xenobiotic transmembrane transporter activity"/>
    <property type="evidence" value="ECO:0007669"/>
    <property type="project" value="InterPro"/>
</dbReference>
<dbReference type="GO" id="GO:0005886">
    <property type="term" value="C:plasma membrane"/>
    <property type="evidence" value="ECO:0007669"/>
    <property type="project" value="UniProtKB-SubCell"/>
</dbReference>
<keyword evidence="5 10" id="KW-0812">Transmembrane</keyword>
<keyword evidence="6 10" id="KW-1133">Transmembrane helix</keyword>
<name>A0A1B1U3X1_9HELI</name>
<dbReference type="Proteomes" id="UP000092884">
    <property type="component" value="Chromosome"/>
</dbReference>
<feature type="transmembrane region" description="Helical" evidence="10">
    <location>
        <begin position="384"/>
        <end position="403"/>
    </location>
</feature>
<dbReference type="GO" id="GO:0015297">
    <property type="term" value="F:antiporter activity"/>
    <property type="evidence" value="ECO:0007669"/>
    <property type="project" value="UniProtKB-KW"/>
</dbReference>
<dbReference type="InterPro" id="IPR050222">
    <property type="entry name" value="MATE_MdtK"/>
</dbReference>
<dbReference type="NCBIfam" id="TIGR00797">
    <property type="entry name" value="matE"/>
    <property type="match status" value="1"/>
</dbReference>
<feature type="transmembrane region" description="Helical" evidence="10">
    <location>
        <begin position="409"/>
        <end position="433"/>
    </location>
</feature>
<evidence type="ECO:0000256" key="7">
    <source>
        <dbReference type="ARBA" id="ARBA00023065"/>
    </source>
</evidence>
<keyword evidence="3" id="KW-0050">Antiport</keyword>
<protein>
    <recommendedName>
        <fullName evidence="9">Multidrug-efflux transporter</fullName>
    </recommendedName>
</protein>
<keyword evidence="7" id="KW-0406">Ion transport</keyword>
<evidence type="ECO:0000256" key="3">
    <source>
        <dbReference type="ARBA" id="ARBA00022449"/>
    </source>
</evidence>
<dbReference type="Pfam" id="PF01554">
    <property type="entry name" value="MatE"/>
    <property type="match status" value="2"/>
</dbReference>
<dbReference type="STRING" id="222136.BBW65_00845"/>
<evidence type="ECO:0000256" key="6">
    <source>
        <dbReference type="ARBA" id="ARBA00022989"/>
    </source>
</evidence>
<keyword evidence="12" id="KW-1185">Reference proteome</keyword>
<dbReference type="InterPro" id="IPR002528">
    <property type="entry name" value="MATE_fam"/>
</dbReference>
<evidence type="ECO:0000256" key="4">
    <source>
        <dbReference type="ARBA" id="ARBA00022475"/>
    </source>
</evidence>
<proteinExistence type="predicted"/>
<dbReference type="InterPro" id="IPR048279">
    <property type="entry name" value="MdtK-like"/>
</dbReference>
<dbReference type="OrthoDB" id="9805232at2"/>
<feature type="transmembrane region" description="Helical" evidence="10">
    <location>
        <begin position="51"/>
        <end position="72"/>
    </location>
</feature>
<feature type="transmembrane region" description="Helical" evidence="10">
    <location>
        <begin position="21"/>
        <end position="45"/>
    </location>
</feature>
<feature type="transmembrane region" description="Helical" evidence="10">
    <location>
        <begin position="194"/>
        <end position="217"/>
    </location>
</feature>
<dbReference type="KEGG" id="het:BBW65_00845"/>
<dbReference type="PIRSF" id="PIRSF006603">
    <property type="entry name" value="DinF"/>
    <property type="match status" value="1"/>
</dbReference>
<dbReference type="GO" id="GO:0006811">
    <property type="term" value="P:monoatomic ion transport"/>
    <property type="evidence" value="ECO:0007669"/>
    <property type="project" value="UniProtKB-KW"/>
</dbReference>
<keyword evidence="4" id="KW-1003">Cell membrane</keyword>
<feature type="transmembrane region" description="Helical" evidence="10">
    <location>
        <begin position="348"/>
        <end position="372"/>
    </location>
</feature>
<dbReference type="EMBL" id="CP016503">
    <property type="protein sequence ID" value="ANV97449.1"/>
    <property type="molecule type" value="Genomic_DNA"/>
</dbReference>
<evidence type="ECO:0000313" key="11">
    <source>
        <dbReference type="EMBL" id="ANV97449.1"/>
    </source>
</evidence>
<feature type="transmembrane region" description="Helical" evidence="10">
    <location>
        <begin position="237"/>
        <end position="262"/>
    </location>
</feature>
<evidence type="ECO:0000256" key="1">
    <source>
        <dbReference type="ARBA" id="ARBA00004651"/>
    </source>
</evidence>
<feature type="transmembrane region" description="Helical" evidence="10">
    <location>
        <begin position="93"/>
        <end position="119"/>
    </location>
</feature>
<comment type="subcellular location">
    <subcellularLocation>
        <location evidence="1">Cell membrane</location>
        <topology evidence="1">Multi-pass membrane protein</topology>
    </subcellularLocation>
</comment>
<feature type="transmembrane region" description="Helical" evidence="10">
    <location>
        <begin position="282"/>
        <end position="303"/>
    </location>
</feature>
<keyword evidence="8 10" id="KW-0472">Membrane</keyword>
<feature type="transmembrane region" description="Helical" evidence="10">
    <location>
        <begin position="167"/>
        <end position="188"/>
    </location>
</feature>
<sequence length="440" mass="49018">MKTLCAPSSDTLAKSKEILKIAIPSGLSSFLDILNLSIVLLFVSMLSDSNIVAFGLGMNFLMLFYTFTNIFFTGSNTLIARLHKTQPRQIGPLLFNLTLGNLLSSIPLFCLALVSFSSYLHWFGLNSGTLVLAHQFLEVLIFSIPAIMTKTTLTVSFAATSKAHIPFYIKLFFTFFNLVLTYFLALGVGDLPQLGLVGAGIAGVITSYLETFVLGFYAHKTFGIKQNWEFSQFFESVWIGLPTGIERGLTILSLILTARFLASYNEEVLAGFQIGGRIEAFIFMPAFGFMVASMSLTAQNLVLKQYALIDSYIRLSLFLSSSIMGVLGVLMAIFGTTLAQIFTNRNDIIQYASDYLIAVGLSQIPLVCIFVLDGLNRGAKKAKISLLIHTTSIWTLRIVPMYFCTLYYLPYYYLFVIIFAETYLRAIAFWVAFKKSLWQV</sequence>
<reference evidence="12" key="1">
    <citation type="submission" date="2016-07" db="EMBL/GenBank/DDBJ databases">
        <authorList>
            <person name="Florea S."/>
            <person name="Webb J.S."/>
            <person name="Jaromczyk J."/>
            <person name="Schardl C.L."/>
        </authorList>
    </citation>
    <scope>NUCLEOTIDE SEQUENCE [LARGE SCALE GENOMIC DNA]</scope>
    <source>
        <strain evidence="12">MIT 01-6242</strain>
    </source>
</reference>
<evidence type="ECO:0000256" key="8">
    <source>
        <dbReference type="ARBA" id="ARBA00023136"/>
    </source>
</evidence>
<dbReference type="AlphaFoldDB" id="A0A1B1U3X1"/>
<evidence type="ECO:0000256" key="10">
    <source>
        <dbReference type="SAM" id="Phobius"/>
    </source>
</evidence>
<evidence type="ECO:0000256" key="9">
    <source>
        <dbReference type="ARBA" id="ARBA00031636"/>
    </source>
</evidence>